<keyword evidence="2" id="KW-1185">Reference proteome</keyword>
<accession>A0A4S8MUE5</accession>
<proteinExistence type="predicted"/>
<evidence type="ECO:0000313" key="1">
    <source>
        <dbReference type="EMBL" id="THV06024.1"/>
    </source>
</evidence>
<name>A0A4S8MUE5_DENBC</name>
<dbReference type="OrthoDB" id="3002966at2759"/>
<dbReference type="EMBL" id="ML179045">
    <property type="protein sequence ID" value="THV06024.1"/>
    <property type="molecule type" value="Genomic_DNA"/>
</dbReference>
<dbReference type="AlphaFoldDB" id="A0A4S8MUE5"/>
<dbReference type="Proteomes" id="UP000297245">
    <property type="component" value="Unassembled WGS sequence"/>
</dbReference>
<reference evidence="1 2" key="1">
    <citation type="journal article" date="2019" name="Nat. Ecol. Evol.">
        <title>Megaphylogeny resolves global patterns of mushroom evolution.</title>
        <authorList>
            <person name="Varga T."/>
            <person name="Krizsan K."/>
            <person name="Foldi C."/>
            <person name="Dima B."/>
            <person name="Sanchez-Garcia M."/>
            <person name="Sanchez-Ramirez S."/>
            <person name="Szollosi G.J."/>
            <person name="Szarkandi J.G."/>
            <person name="Papp V."/>
            <person name="Albert L."/>
            <person name="Andreopoulos W."/>
            <person name="Angelini C."/>
            <person name="Antonin V."/>
            <person name="Barry K.W."/>
            <person name="Bougher N.L."/>
            <person name="Buchanan P."/>
            <person name="Buyck B."/>
            <person name="Bense V."/>
            <person name="Catcheside P."/>
            <person name="Chovatia M."/>
            <person name="Cooper J."/>
            <person name="Damon W."/>
            <person name="Desjardin D."/>
            <person name="Finy P."/>
            <person name="Geml J."/>
            <person name="Haridas S."/>
            <person name="Hughes K."/>
            <person name="Justo A."/>
            <person name="Karasinski D."/>
            <person name="Kautmanova I."/>
            <person name="Kiss B."/>
            <person name="Kocsube S."/>
            <person name="Kotiranta H."/>
            <person name="LaButti K.M."/>
            <person name="Lechner B.E."/>
            <person name="Liimatainen K."/>
            <person name="Lipzen A."/>
            <person name="Lukacs Z."/>
            <person name="Mihaltcheva S."/>
            <person name="Morgado L.N."/>
            <person name="Niskanen T."/>
            <person name="Noordeloos M.E."/>
            <person name="Ohm R.A."/>
            <person name="Ortiz-Santana B."/>
            <person name="Ovrebo C."/>
            <person name="Racz N."/>
            <person name="Riley R."/>
            <person name="Savchenko A."/>
            <person name="Shiryaev A."/>
            <person name="Soop K."/>
            <person name="Spirin V."/>
            <person name="Szebenyi C."/>
            <person name="Tomsovsky M."/>
            <person name="Tulloss R.E."/>
            <person name="Uehling J."/>
            <person name="Grigoriev I.V."/>
            <person name="Vagvolgyi C."/>
            <person name="Papp T."/>
            <person name="Martin F.M."/>
            <person name="Miettinen O."/>
            <person name="Hibbett D.S."/>
            <person name="Nagy L.G."/>
        </authorList>
    </citation>
    <scope>NUCLEOTIDE SEQUENCE [LARGE SCALE GENOMIC DNA]</scope>
    <source>
        <strain evidence="1 2">CBS 962.96</strain>
    </source>
</reference>
<gene>
    <name evidence="1" type="ORF">K435DRAFT_42100</name>
</gene>
<sequence length="214" mass="24165">MSTSTHSSDPPEYTVSQLLRPPHYTRHTRPQTPLVYTFTPWSTESNSMHLIPPENVSGPTYKISATLNLDPFLPISYITNLEMLTDVEGEDLFVAQFELSLNQTRGLVTMGNVTTRLSDCLLYIDQSQRHWMWTLGNVTFRWDCRTTLDDGSPMCICYGSDRSAIQLATFVPPPSLAAPPLPTAVFTVFPDGHEFFEHIVLSVLIIQRKLTMVL</sequence>
<protein>
    <submittedName>
        <fullName evidence="1">Uncharacterized protein</fullName>
    </submittedName>
</protein>
<evidence type="ECO:0000313" key="2">
    <source>
        <dbReference type="Proteomes" id="UP000297245"/>
    </source>
</evidence>
<organism evidence="1 2">
    <name type="scientific">Dendrothele bispora (strain CBS 962.96)</name>
    <dbReference type="NCBI Taxonomy" id="1314807"/>
    <lineage>
        <taxon>Eukaryota</taxon>
        <taxon>Fungi</taxon>
        <taxon>Dikarya</taxon>
        <taxon>Basidiomycota</taxon>
        <taxon>Agaricomycotina</taxon>
        <taxon>Agaricomycetes</taxon>
        <taxon>Agaricomycetidae</taxon>
        <taxon>Agaricales</taxon>
        <taxon>Agaricales incertae sedis</taxon>
        <taxon>Dendrothele</taxon>
    </lineage>
</organism>